<keyword evidence="6" id="KW-0694">RNA-binding</keyword>
<evidence type="ECO:0000256" key="4">
    <source>
        <dbReference type="ARBA" id="ARBA00022691"/>
    </source>
</evidence>
<name>A0A928VPP6_9CYAN</name>
<dbReference type="SUPFAM" id="SSF53335">
    <property type="entry name" value="S-adenosyl-L-methionine-dependent methyltransferases"/>
    <property type="match status" value="1"/>
</dbReference>
<dbReference type="Proteomes" id="UP000625316">
    <property type="component" value="Unassembled WGS sequence"/>
</dbReference>
<organism evidence="7 8">
    <name type="scientific">Romeriopsis navalis LEGE 11480</name>
    <dbReference type="NCBI Taxonomy" id="2777977"/>
    <lineage>
        <taxon>Bacteria</taxon>
        <taxon>Bacillati</taxon>
        <taxon>Cyanobacteriota</taxon>
        <taxon>Cyanophyceae</taxon>
        <taxon>Leptolyngbyales</taxon>
        <taxon>Leptolyngbyaceae</taxon>
        <taxon>Romeriopsis</taxon>
        <taxon>Romeriopsis navalis</taxon>
    </lineage>
</organism>
<dbReference type="PANTHER" id="PTHR10631:SF9">
    <property type="entry name" value="TRNA (GUANINE(26)-N(2))-DIMETHYLTRANSFERASE"/>
    <property type="match status" value="1"/>
</dbReference>
<gene>
    <name evidence="7" type="ORF">IQ266_20915</name>
</gene>
<dbReference type="PANTHER" id="PTHR10631">
    <property type="entry name" value="N 2 ,N 2 -DIMETHYLGUANOSINE TRNA METHYLTRANSFERASE"/>
    <property type="match status" value="1"/>
</dbReference>
<evidence type="ECO:0000256" key="2">
    <source>
        <dbReference type="ARBA" id="ARBA00022603"/>
    </source>
</evidence>
<dbReference type="Gene3D" id="3.30.56.70">
    <property type="entry name" value="N2,N2-dimethylguanosine tRNA methyltransferase, C-terminal domain"/>
    <property type="match status" value="1"/>
</dbReference>
<protein>
    <submittedName>
        <fullName evidence="7">tRNA (Guanine-N1)-methyltransferase</fullName>
    </submittedName>
</protein>
<dbReference type="AlphaFoldDB" id="A0A928VPP6"/>
<reference evidence="7" key="1">
    <citation type="submission" date="2020-10" db="EMBL/GenBank/DDBJ databases">
        <authorList>
            <person name="Castelo-Branco R."/>
            <person name="Eusebio N."/>
            <person name="Adriana R."/>
            <person name="Vieira A."/>
            <person name="Brugerolle De Fraissinette N."/>
            <person name="Rezende De Castro R."/>
            <person name="Schneider M.P."/>
            <person name="Vasconcelos V."/>
            <person name="Leao P.N."/>
        </authorList>
    </citation>
    <scope>NUCLEOTIDE SEQUENCE</scope>
    <source>
        <strain evidence="7">LEGE 11480</strain>
    </source>
</reference>
<evidence type="ECO:0000256" key="1">
    <source>
        <dbReference type="ARBA" id="ARBA00022555"/>
    </source>
</evidence>
<dbReference type="Gene3D" id="3.40.50.150">
    <property type="entry name" value="Vaccinia Virus protein VP39"/>
    <property type="match status" value="1"/>
</dbReference>
<proteinExistence type="predicted"/>
<comment type="caution">
    <text evidence="7">The sequence shown here is derived from an EMBL/GenBank/DDBJ whole genome shotgun (WGS) entry which is preliminary data.</text>
</comment>
<keyword evidence="3" id="KW-0808">Transferase</keyword>
<dbReference type="Pfam" id="PF02005">
    <property type="entry name" value="TRM"/>
    <property type="match status" value="1"/>
</dbReference>
<evidence type="ECO:0000313" key="7">
    <source>
        <dbReference type="EMBL" id="MBE9032205.1"/>
    </source>
</evidence>
<dbReference type="InterPro" id="IPR002905">
    <property type="entry name" value="Trm1"/>
</dbReference>
<evidence type="ECO:0000256" key="3">
    <source>
        <dbReference type="ARBA" id="ARBA00022679"/>
    </source>
</evidence>
<evidence type="ECO:0000256" key="5">
    <source>
        <dbReference type="ARBA" id="ARBA00022694"/>
    </source>
</evidence>
<dbReference type="InterPro" id="IPR029063">
    <property type="entry name" value="SAM-dependent_MTases_sf"/>
</dbReference>
<dbReference type="InterPro" id="IPR042296">
    <property type="entry name" value="tRNA_met_Trm1_C"/>
</dbReference>
<evidence type="ECO:0000256" key="6">
    <source>
        <dbReference type="ARBA" id="ARBA00022884"/>
    </source>
</evidence>
<dbReference type="RefSeq" id="WP_264327024.1">
    <property type="nucleotide sequence ID" value="NZ_JADEXQ010000093.1"/>
</dbReference>
<dbReference type="EMBL" id="JADEXQ010000093">
    <property type="protein sequence ID" value="MBE9032205.1"/>
    <property type="molecule type" value="Genomic_DNA"/>
</dbReference>
<dbReference type="GO" id="GO:0002940">
    <property type="term" value="P:tRNA N2-guanine methylation"/>
    <property type="evidence" value="ECO:0007669"/>
    <property type="project" value="TreeGrafter"/>
</dbReference>
<keyword evidence="2" id="KW-0489">Methyltransferase</keyword>
<dbReference type="PROSITE" id="PS51626">
    <property type="entry name" value="SAM_MT_TRM1"/>
    <property type="match status" value="1"/>
</dbReference>
<dbReference type="GO" id="GO:0016423">
    <property type="term" value="F:tRNA (guanine) methyltransferase activity"/>
    <property type="evidence" value="ECO:0007669"/>
    <property type="project" value="InterPro"/>
</dbReference>
<dbReference type="GO" id="GO:0000049">
    <property type="term" value="F:tRNA binding"/>
    <property type="evidence" value="ECO:0007669"/>
    <property type="project" value="UniProtKB-KW"/>
</dbReference>
<accession>A0A928VPP6</accession>
<keyword evidence="1" id="KW-0820">tRNA-binding</keyword>
<keyword evidence="8" id="KW-1185">Reference proteome</keyword>
<evidence type="ECO:0000313" key="8">
    <source>
        <dbReference type="Proteomes" id="UP000625316"/>
    </source>
</evidence>
<keyword evidence="5" id="KW-0819">tRNA processing</keyword>
<keyword evidence="4" id="KW-0949">S-adenosyl-L-methionine</keyword>
<sequence length="372" mass="41315">MEVTEGSVRFQVGASFYRRSSSLSRDFGVLAASLYRQNQAKLQVLDGMSACGVRTLRYLKEASADFVWANDADPDVHAVLAANLKAVDRSRYCITHQSAQKLLHQAIARPEYFDLIDLDAFGNPSGFLTAGLQALRFGGLFYVTSTDGRSLSGQLPHQSMQQWGSFARSHPAVHEQALRILMGSVYQQAMALGYGIKPIFSLYAGQVFRVMVQLLPQPLVVRPKQPIGHYGFLGYCHQCGQFQSVDWRALGRVKCVCDVGSAVVPPPVVSGPMWLGELHDADWLEKMRDLAVEWEWVDQAACLELLRSEVGMPPYFYTLGEVGRRGKMDIPKRDRLAQALTLAGYSFSRTHIAPEGFKTNAPFAACIEFARN</sequence>